<dbReference type="EMBL" id="AQGV01000009">
    <property type="protein sequence ID" value="MBE0366426.1"/>
    <property type="molecule type" value="Genomic_DNA"/>
</dbReference>
<comment type="caution">
    <text evidence="1">The sequence shown here is derived from an EMBL/GenBank/DDBJ whole genome shotgun (WGS) entry which is preliminary data.</text>
</comment>
<protein>
    <submittedName>
        <fullName evidence="1">Uncharacterized protein</fullName>
    </submittedName>
</protein>
<keyword evidence="2" id="KW-1185">Reference proteome</keyword>
<reference evidence="1 2" key="1">
    <citation type="submission" date="2015-03" db="EMBL/GenBank/DDBJ databases">
        <title>Genome sequence of Pseudoalteromonas aurantia.</title>
        <authorList>
            <person name="Xie B.-B."/>
            <person name="Rong J.-C."/>
            <person name="Qin Q.-L."/>
            <person name="Zhang Y.-Z."/>
        </authorList>
    </citation>
    <scope>NUCLEOTIDE SEQUENCE [LARGE SCALE GENOMIC DNA]</scope>
    <source>
        <strain evidence="1 2">208</strain>
    </source>
</reference>
<evidence type="ECO:0000313" key="2">
    <source>
        <dbReference type="Proteomes" id="UP000615755"/>
    </source>
</evidence>
<gene>
    <name evidence="1" type="ORF">PAUR_a3431</name>
</gene>
<name>A0ABR9E653_9GAMM</name>
<organism evidence="1 2">
    <name type="scientific">Pseudoalteromonas aurantia 208</name>
    <dbReference type="NCBI Taxonomy" id="1314867"/>
    <lineage>
        <taxon>Bacteria</taxon>
        <taxon>Pseudomonadati</taxon>
        <taxon>Pseudomonadota</taxon>
        <taxon>Gammaproteobacteria</taxon>
        <taxon>Alteromonadales</taxon>
        <taxon>Pseudoalteromonadaceae</taxon>
        <taxon>Pseudoalteromonas</taxon>
    </lineage>
</organism>
<accession>A0ABR9E653</accession>
<proteinExistence type="predicted"/>
<sequence>MELILYRDDREVDRGIHIRKYFPRGSYRLTLINNGGGTRGGMRYEYREN</sequence>
<dbReference type="Proteomes" id="UP000615755">
    <property type="component" value="Unassembled WGS sequence"/>
</dbReference>
<evidence type="ECO:0000313" key="1">
    <source>
        <dbReference type="EMBL" id="MBE0366426.1"/>
    </source>
</evidence>